<feature type="domain" description="DUF6824" evidence="1">
    <location>
        <begin position="461"/>
        <end position="541"/>
    </location>
</feature>
<accession>A0AAD2GCF9</accession>
<organism evidence="2 3">
    <name type="scientific">Cylindrotheca closterium</name>
    <dbReference type="NCBI Taxonomy" id="2856"/>
    <lineage>
        <taxon>Eukaryota</taxon>
        <taxon>Sar</taxon>
        <taxon>Stramenopiles</taxon>
        <taxon>Ochrophyta</taxon>
        <taxon>Bacillariophyta</taxon>
        <taxon>Bacillariophyceae</taxon>
        <taxon>Bacillariophycidae</taxon>
        <taxon>Bacillariales</taxon>
        <taxon>Bacillariaceae</taxon>
        <taxon>Cylindrotheca</taxon>
    </lineage>
</organism>
<dbReference type="InterPro" id="IPR036865">
    <property type="entry name" value="CRAL-TRIO_dom_sf"/>
</dbReference>
<dbReference type="Gene3D" id="3.40.525.10">
    <property type="entry name" value="CRAL-TRIO lipid binding domain"/>
    <property type="match status" value="1"/>
</dbReference>
<comment type="caution">
    <text evidence="2">The sequence shown here is derived from an EMBL/GenBank/DDBJ whole genome shotgun (WGS) entry which is preliminary data.</text>
</comment>
<proteinExistence type="predicted"/>
<keyword evidence="3" id="KW-1185">Reference proteome</keyword>
<dbReference type="AlphaFoldDB" id="A0AAD2GCF9"/>
<evidence type="ECO:0000313" key="2">
    <source>
        <dbReference type="EMBL" id="CAJ1969514.1"/>
    </source>
</evidence>
<feature type="domain" description="DUF6824" evidence="1">
    <location>
        <begin position="355"/>
        <end position="438"/>
    </location>
</feature>
<dbReference type="EMBL" id="CAKOGP040002424">
    <property type="protein sequence ID" value="CAJ1969514.1"/>
    <property type="molecule type" value="Genomic_DNA"/>
</dbReference>
<dbReference type="Proteomes" id="UP001295423">
    <property type="component" value="Unassembled WGS sequence"/>
</dbReference>
<evidence type="ECO:0000313" key="3">
    <source>
        <dbReference type="Proteomes" id="UP001295423"/>
    </source>
</evidence>
<dbReference type="InterPro" id="IPR049227">
    <property type="entry name" value="DUF6824"/>
</dbReference>
<protein>
    <recommendedName>
        <fullName evidence="1">DUF6824 domain-containing protein</fullName>
    </recommendedName>
</protein>
<evidence type="ECO:0000259" key="1">
    <source>
        <dbReference type="Pfam" id="PF20710"/>
    </source>
</evidence>
<dbReference type="Pfam" id="PF20710">
    <property type="entry name" value="DUF6824"/>
    <property type="match status" value="2"/>
</dbReference>
<reference evidence="2" key="1">
    <citation type="submission" date="2023-08" db="EMBL/GenBank/DDBJ databases">
        <authorList>
            <person name="Audoor S."/>
            <person name="Bilcke G."/>
        </authorList>
    </citation>
    <scope>NUCLEOTIDE SEQUENCE</scope>
</reference>
<name>A0AAD2GCF9_9STRA</name>
<sequence>MSVISQQYKQKSNCLGIRLETPQESRNSLLTKEDEQKAKENDAMLVEALNGLTFEERQEQQEIVHGVDEMTADESTFIESTLKDLDNILLRTKHGTVYETAESLNPEYVGARAFRIMFLRGNRYDAKASAKQMLNFFEWKEQLFGREKLVKDITMEDLDEDDRACMRTGSIQIPGKDRSNRTIIFHLPGLRQFKTLINELRARYYIWMTALKSEECQLRGAVAVLYGVGDFKDKKEGGGYVEHTRLVLALPLHQAALHVFTDSSAEYILGNGVIRMLPRKVRARYIIHFGSHMESQYLFPTYGIPLSILPLKPMTFEANLEPHHKWYQSCLSNDKIDFTDLVQSNRTRTEYNDNDVLYVAGKKSNNAGNHRLRVLVADLSRIYDSGIKEKQRTVVDGMIGEIHKTGGRFLKQNPGSDSDWTEVPLDEVRIKITQMFRNHRRRAGALIQGGCLIADEPLPNDVVFGKTHRSRGSDLMHYLIKTRSDEYNSLDRGMKVQVVDAVLERIKGEGGRFLQTAPEHGGWLEVTTEMARIRVSKYFRNNRRQAKRNG</sequence>
<gene>
    <name evidence="2" type="ORF">CYCCA115_LOCUS23748</name>
</gene>